<proteinExistence type="predicted"/>
<evidence type="ECO:0000313" key="2">
    <source>
        <dbReference type="EMBL" id="KFK23506.1"/>
    </source>
</evidence>
<sequence>MLPQHTVSELHRHITGWKIRVKVLRKWYTISGESKKTLEFVLCDDQGTNQIGKYEDELNESKWKIITFFSVKNAFGTSNVVCNNIKIDFLSGTIVEQTYYTNRNNLFSFVDYEIISMEYPLNNYLVDINGRVQNVSDIEEVYHFGNETNIEQLCFTFFNERNKQINCLVWGGKDQEIKNKLNHATPGGNDVCILRWWKIDTLKGKDIHAYGEISDIMVNPDIEEVIQFRTTMQS</sequence>
<dbReference type="AlphaFoldDB" id="A0A087G0V4"/>
<dbReference type="InterPro" id="IPR012340">
    <property type="entry name" value="NA-bd_OB-fold"/>
</dbReference>
<dbReference type="Proteomes" id="UP000029120">
    <property type="component" value="Unassembled WGS sequence"/>
</dbReference>
<organism evidence="2 3">
    <name type="scientific">Arabis alpina</name>
    <name type="common">Alpine rock-cress</name>
    <dbReference type="NCBI Taxonomy" id="50452"/>
    <lineage>
        <taxon>Eukaryota</taxon>
        <taxon>Viridiplantae</taxon>
        <taxon>Streptophyta</taxon>
        <taxon>Embryophyta</taxon>
        <taxon>Tracheophyta</taxon>
        <taxon>Spermatophyta</taxon>
        <taxon>Magnoliopsida</taxon>
        <taxon>eudicotyledons</taxon>
        <taxon>Gunneridae</taxon>
        <taxon>Pentapetalae</taxon>
        <taxon>rosids</taxon>
        <taxon>malvids</taxon>
        <taxon>Brassicales</taxon>
        <taxon>Brassicaceae</taxon>
        <taxon>Arabideae</taxon>
        <taxon>Arabis</taxon>
    </lineage>
</organism>
<accession>A0A087G0V4</accession>
<dbReference type="Pfam" id="PF02721">
    <property type="entry name" value="DUF223"/>
    <property type="match status" value="1"/>
</dbReference>
<dbReference type="SUPFAM" id="SSF50249">
    <property type="entry name" value="Nucleic acid-binding proteins"/>
    <property type="match status" value="2"/>
</dbReference>
<dbReference type="CDD" id="cd04480">
    <property type="entry name" value="RPA1_DBD_A_like"/>
    <property type="match status" value="1"/>
</dbReference>
<dbReference type="Gene3D" id="2.40.50.140">
    <property type="entry name" value="Nucleic acid-binding proteins"/>
    <property type="match status" value="2"/>
</dbReference>
<keyword evidence="3" id="KW-1185">Reference proteome</keyword>
<protein>
    <recommendedName>
        <fullName evidence="1">Replication protein A 70 kDa DNA-binding subunit B/D first OB fold domain-containing protein</fullName>
    </recommendedName>
</protein>
<dbReference type="PANTHER" id="PTHR47165">
    <property type="entry name" value="OS03G0429900 PROTEIN"/>
    <property type="match status" value="1"/>
</dbReference>
<dbReference type="eggNOG" id="KOG0851">
    <property type="taxonomic scope" value="Eukaryota"/>
</dbReference>
<evidence type="ECO:0000313" key="3">
    <source>
        <dbReference type="Proteomes" id="UP000029120"/>
    </source>
</evidence>
<reference evidence="3" key="1">
    <citation type="journal article" date="2015" name="Nat. Plants">
        <title>Genome expansion of Arabis alpina linked with retrotransposition and reduced symmetric DNA methylation.</title>
        <authorList>
            <person name="Willing E.M."/>
            <person name="Rawat V."/>
            <person name="Mandakova T."/>
            <person name="Maumus F."/>
            <person name="James G.V."/>
            <person name="Nordstroem K.J."/>
            <person name="Becker C."/>
            <person name="Warthmann N."/>
            <person name="Chica C."/>
            <person name="Szarzynska B."/>
            <person name="Zytnicki M."/>
            <person name="Albani M.C."/>
            <person name="Kiefer C."/>
            <person name="Bergonzi S."/>
            <person name="Castaings L."/>
            <person name="Mateos J.L."/>
            <person name="Berns M.C."/>
            <person name="Bujdoso N."/>
            <person name="Piofczyk T."/>
            <person name="de Lorenzo L."/>
            <person name="Barrero-Sicilia C."/>
            <person name="Mateos I."/>
            <person name="Piednoel M."/>
            <person name="Hagmann J."/>
            <person name="Chen-Min-Tao R."/>
            <person name="Iglesias-Fernandez R."/>
            <person name="Schuster S.C."/>
            <person name="Alonso-Blanco C."/>
            <person name="Roudier F."/>
            <person name="Carbonero P."/>
            <person name="Paz-Ares J."/>
            <person name="Davis S.J."/>
            <person name="Pecinka A."/>
            <person name="Quesneville H."/>
            <person name="Colot V."/>
            <person name="Lysak M.A."/>
            <person name="Weigel D."/>
            <person name="Coupland G."/>
            <person name="Schneeberger K."/>
        </authorList>
    </citation>
    <scope>NUCLEOTIDE SEQUENCE [LARGE SCALE GENOMIC DNA]</scope>
    <source>
        <strain evidence="3">cv. Pajares</strain>
    </source>
</reference>
<dbReference type="OrthoDB" id="1112229at2759"/>
<dbReference type="Gramene" id="KFK23506">
    <property type="protein sequence ID" value="KFK23506"/>
    <property type="gene ID" value="AALP_AAs65394U000200"/>
</dbReference>
<evidence type="ECO:0000259" key="1">
    <source>
        <dbReference type="Pfam" id="PF02721"/>
    </source>
</evidence>
<dbReference type="InterPro" id="IPR003871">
    <property type="entry name" value="RFA1B/D_OB_1st"/>
</dbReference>
<dbReference type="OMA" id="YRTTINP"/>
<name>A0A087G0V4_ARAAL</name>
<gene>
    <name evidence="2" type="ORF">AALP_AAs65394U000200</name>
</gene>
<dbReference type="PANTHER" id="PTHR47165:SF4">
    <property type="entry name" value="OS03G0429900 PROTEIN"/>
    <property type="match status" value="1"/>
</dbReference>
<dbReference type="EMBL" id="KL978364">
    <property type="protein sequence ID" value="KFK23506.1"/>
    <property type="molecule type" value="Genomic_DNA"/>
</dbReference>
<dbReference type="CDD" id="cd04481">
    <property type="entry name" value="RPA1_DBD_B_like"/>
    <property type="match status" value="1"/>
</dbReference>
<feature type="domain" description="Replication protein A 70 kDa DNA-binding subunit B/D first OB fold" evidence="1">
    <location>
        <begin position="5"/>
        <end position="97"/>
    </location>
</feature>